<evidence type="ECO:0000256" key="1">
    <source>
        <dbReference type="ARBA" id="ARBA00022793"/>
    </source>
</evidence>
<sequence>MNFLQNKHVLLGVTGGIAVYKCPDLVRRLREQGAVVKVVMTDAAQAFVTPLTFQAVSGQRVHTHLLDSEAESAMGHIELARWADVILIAPATADFLARLTVGMANDLLTTLCLASTAPIIVAPTMNQQMWNASITQENCQRLIQRGITLLKPAEGAQACGEVGMGRMPEPLAIVAQLQTFLSPHRLKGYKVLITAGATREDIDPVRFISNRSSGKMGYALANAVLAEGGEVILISGNSVLPPPIGAQLMPVYSAQDMYEAVMFNIENVDIFISTAAVADYRPAQVATQKMKKTVQSELSLPLERTTDILGEIAKLPQRPFTVGFAAETHDVANYAWEKLHRKKLNMIAANPVGKNQGFDSDENTLLVLWDGGEQDLGYGLKQDLAIDLLELVIKRFLLEKNPDKA</sequence>
<comment type="similarity">
    <text evidence="3 4">In the C-terminal section; belongs to the PPC synthetase family.</text>
</comment>
<dbReference type="GO" id="GO:0015937">
    <property type="term" value="P:coenzyme A biosynthetic process"/>
    <property type="evidence" value="ECO:0007669"/>
    <property type="project" value="UniProtKB-UniRule"/>
</dbReference>
<dbReference type="STRING" id="288004.AL038_05550"/>
<keyword evidence="1 3" id="KW-0210">Decarboxylase</keyword>
<dbReference type="UniPathway" id="UPA00241">
    <property type="reaction ID" value="UER00353"/>
</dbReference>
<evidence type="ECO:0000256" key="4">
    <source>
        <dbReference type="RuleBase" id="RU364078"/>
    </source>
</evidence>
<comment type="cofactor">
    <cofactor evidence="3">
        <name>FMN</name>
        <dbReference type="ChEBI" id="CHEBI:58210"/>
    </cofactor>
    <text evidence="3">Binds 1 FMN per subunit.</text>
</comment>
<gene>
    <name evidence="3 7" type="primary">coaBC</name>
    <name evidence="7" type="ORF">BLE401_00425</name>
</gene>
<dbReference type="KEGG" id="blep:AL038_05550"/>
<evidence type="ECO:0000256" key="2">
    <source>
        <dbReference type="ARBA" id="ARBA00023239"/>
    </source>
</evidence>
<feature type="domain" description="DNA/pantothenate metabolism flavoprotein C-terminal" evidence="6">
    <location>
        <begin position="186"/>
        <end position="394"/>
    </location>
</feature>
<comment type="function">
    <text evidence="3">Catalyzes two sequential steps in the biosynthesis of coenzyme A. In the first step cysteine is conjugated to 4'-phosphopantothenate to form 4-phosphopantothenoylcysteine. In the second step the latter compound is decarboxylated to form 4'-phosphopantotheine.</text>
</comment>
<dbReference type="GO" id="GO:0004632">
    <property type="term" value="F:phosphopantothenate--cysteine ligase activity"/>
    <property type="evidence" value="ECO:0007669"/>
    <property type="project" value="UniProtKB-UniRule"/>
</dbReference>
<protein>
    <recommendedName>
        <fullName evidence="3">Coenzyme A biosynthesis bifunctional protein CoaBC</fullName>
    </recommendedName>
    <alternativeName>
        <fullName evidence="3">DNA/pantothenate metabolism flavoprotein</fullName>
    </alternativeName>
    <alternativeName>
        <fullName evidence="3">Phosphopantothenoylcysteine synthetase/decarboxylase</fullName>
        <shortName evidence="3">PPCS-PPCDC</shortName>
    </alternativeName>
    <domain>
        <recommendedName>
            <fullName evidence="3">Phosphopantothenoylcysteine decarboxylase</fullName>
            <shortName evidence="3">PPC decarboxylase</shortName>
            <shortName evidence="3">PPC-DC</shortName>
            <ecNumber evidence="3">4.1.1.36</ecNumber>
        </recommendedName>
        <alternativeName>
            <fullName evidence="3">CoaC</fullName>
        </alternativeName>
    </domain>
    <domain>
        <recommendedName>
            <fullName evidence="3">Phosphopantothenate--cysteine ligase</fullName>
            <ecNumber evidence="3">6.3.2.5</ecNumber>
        </recommendedName>
        <alternativeName>
            <fullName evidence="3">CoaB</fullName>
        </alternativeName>
        <alternativeName>
            <fullName evidence="3">Phosphopantothenoylcysteine synthetase</fullName>
            <shortName evidence="3">PPC synthetase</shortName>
            <shortName evidence="3">PPC-S</shortName>
        </alternativeName>
    </domain>
</protein>
<dbReference type="AlphaFoldDB" id="A0A2N9YA30"/>
<dbReference type="InterPro" id="IPR036551">
    <property type="entry name" value="Flavin_trans-like"/>
</dbReference>
<comment type="function">
    <text evidence="4">Catalyzes two steps in the biosynthesis of coenzyme A. In the first step cysteine is conjugated to 4'-phosphopantothenate to form 4-phosphopantothenoylcysteine, in the latter compound is decarboxylated to form 4'-phosphopantotheine.</text>
</comment>
<dbReference type="InterPro" id="IPR035929">
    <property type="entry name" value="CoaB-like_sf"/>
</dbReference>
<comment type="pathway">
    <text evidence="3 4">Cofactor biosynthesis; coenzyme A biosynthesis; CoA from (R)-pantothenate: step 2/5.</text>
</comment>
<dbReference type="SUPFAM" id="SSF52507">
    <property type="entry name" value="Homo-oligomeric flavin-containing Cys decarboxylases, HFCD"/>
    <property type="match status" value="1"/>
</dbReference>
<evidence type="ECO:0000313" key="7">
    <source>
        <dbReference type="EMBL" id="AUI67309.1"/>
    </source>
</evidence>
<comment type="caution">
    <text evidence="3">Lacks conserved residue(s) required for the propagation of feature annotation.</text>
</comment>
<dbReference type="GO" id="GO:0010181">
    <property type="term" value="F:FMN binding"/>
    <property type="evidence" value="ECO:0007669"/>
    <property type="project" value="UniProtKB-UniRule"/>
</dbReference>
<evidence type="ECO:0000259" key="6">
    <source>
        <dbReference type="Pfam" id="PF04127"/>
    </source>
</evidence>
<accession>A0A2N9YA30</accession>
<keyword evidence="3 4" id="KW-0288">FMN</keyword>
<proteinExistence type="inferred from homology"/>
<dbReference type="EC" id="4.1.1.36" evidence="3"/>
<dbReference type="PANTHER" id="PTHR14359:SF6">
    <property type="entry name" value="PHOSPHOPANTOTHENOYLCYSTEINE DECARBOXYLASE"/>
    <property type="match status" value="1"/>
</dbReference>
<keyword evidence="3" id="KW-0460">Magnesium</keyword>
<feature type="domain" description="Flavoprotein" evidence="5">
    <location>
        <begin position="7"/>
        <end position="177"/>
    </location>
</feature>
<dbReference type="NCBIfam" id="TIGR00521">
    <property type="entry name" value="coaBC_dfp"/>
    <property type="match status" value="1"/>
</dbReference>
<dbReference type="EC" id="6.3.2.5" evidence="3"/>
<dbReference type="InterPro" id="IPR003382">
    <property type="entry name" value="Flavoprotein"/>
</dbReference>
<feature type="active site" description="Proton donor" evidence="3">
    <location>
        <position position="159"/>
    </location>
</feature>
<keyword evidence="3" id="KW-0511">Multifunctional enzyme</keyword>
<reference evidence="8" key="1">
    <citation type="submission" date="2016-12" db="EMBL/GenBank/DDBJ databases">
        <title>Complete Genome Sequence of Beggiatoa leptomitiformis D-401.</title>
        <authorList>
            <person name="Fomenkov A."/>
            <person name="Vincze T."/>
            <person name="Grabovich M."/>
            <person name="Anton B.P."/>
            <person name="Dubinina G."/>
            <person name="Orlova M."/>
            <person name="Belousova E."/>
            <person name="Roberts R.J."/>
        </authorList>
    </citation>
    <scope>NUCLEOTIDE SEQUENCE [LARGE SCALE GENOMIC DNA]</scope>
    <source>
        <strain evidence="8">D-401</strain>
    </source>
</reference>
<keyword evidence="2 3" id="KW-0456">Lyase</keyword>
<comment type="pathway">
    <text evidence="3 4">Cofactor biosynthesis; coenzyme A biosynthesis; CoA from (R)-pantothenate: step 3/5.</text>
</comment>
<dbReference type="RefSeq" id="WP_062150200.1">
    <property type="nucleotide sequence ID" value="NZ_CP012373.2"/>
</dbReference>
<dbReference type="GO" id="GO:0015941">
    <property type="term" value="P:pantothenate catabolic process"/>
    <property type="evidence" value="ECO:0007669"/>
    <property type="project" value="InterPro"/>
</dbReference>
<evidence type="ECO:0000259" key="5">
    <source>
        <dbReference type="Pfam" id="PF02441"/>
    </source>
</evidence>
<dbReference type="GO" id="GO:0004633">
    <property type="term" value="F:phosphopantothenoylcysteine decarboxylase activity"/>
    <property type="evidence" value="ECO:0007669"/>
    <property type="project" value="UniProtKB-UniRule"/>
</dbReference>
<feature type="region of interest" description="Phosphopantothenate--cysteine ligase" evidence="3">
    <location>
        <begin position="191"/>
        <end position="405"/>
    </location>
</feature>
<keyword evidence="8" id="KW-1185">Reference proteome</keyword>
<dbReference type="EMBL" id="CP018889">
    <property type="protein sequence ID" value="AUI67309.1"/>
    <property type="molecule type" value="Genomic_DNA"/>
</dbReference>
<name>A0A2N9YA30_9GAMM</name>
<dbReference type="Pfam" id="PF04127">
    <property type="entry name" value="DFP"/>
    <property type="match status" value="1"/>
</dbReference>
<feature type="binding site" evidence="3">
    <location>
        <position position="342"/>
    </location>
    <ligand>
        <name>CTP</name>
        <dbReference type="ChEBI" id="CHEBI:37563"/>
    </ligand>
</feature>
<dbReference type="PANTHER" id="PTHR14359">
    <property type="entry name" value="HOMO-OLIGOMERIC FLAVIN CONTAINING CYS DECARBOXYLASE FAMILY"/>
    <property type="match status" value="1"/>
</dbReference>
<dbReference type="GO" id="GO:0046872">
    <property type="term" value="F:metal ion binding"/>
    <property type="evidence" value="ECO:0007669"/>
    <property type="project" value="UniProtKB-KW"/>
</dbReference>
<comment type="cofactor">
    <cofactor evidence="3">
        <name>Mg(2+)</name>
        <dbReference type="ChEBI" id="CHEBI:18420"/>
    </cofactor>
</comment>
<dbReference type="Proteomes" id="UP000234271">
    <property type="component" value="Chromosome"/>
</dbReference>
<keyword evidence="3 4" id="KW-0285">Flavoprotein</keyword>
<evidence type="ECO:0000256" key="3">
    <source>
        <dbReference type="HAMAP-Rule" id="MF_02225"/>
    </source>
</evidence>
<keyword evidence="3" id="KW-0479">Metal-binding</keyword>
<comment type="catalytic activity">
    <reaction evidence="3 4">
        <text>N-[(R)-4-phosphopantothenoyl]-L-cysteine + H(+) = (R)-4'-phosphopantetheine + CO2</text>
        <dbReference type="Rhea" id="RHEA:16793"/>
        <dbReference type="ChEBI" id="CHEBI:15378"/>
        <dbReference type="ChEBI" id="CHEBI:16526"/>
        <dbReference type="ChEBI" id="CHEBI:59458"/>
        <dbReference type="ChEBI" id="CHEBI:61723"/>
        <dbReference type="EC" id="4.1.1.36"/>
    </reaction>
</comment>
<comment type="similarity">
    <text evidence="3 4">In the N-terminal section; belongs to the HFCD (homo-oligomeric flavin containing Cys decarboxylase) superfamily.</text>
</comment>
<evidence type="ECO:0000313" key="8">
    <source>
        <dbReference type="Proteomes" id="UP000234271"/>
    </source>
</evidence>
<dbReference type="HAMAP" id="MF_02225">
    <property type="entry name" value="CoaBC"/>
    <property type="match status" value="1"/>
</dbReference>
<keyword evidence="3 4" id="KW-0436">Ligase</keyword>
<comment type="catalytic activity">
    <reaction evidence="3 4">
        <text>(R)-4'-phosphopantothenate + L-cysteine + CTP = N-[(R)-4-phosphopantothenoyl]-L-cysteine + CMP + diphosphate + H(+)</text>
        <dbReference type="Rhea" id="RHEA:19397"/>
        <dbReference type="ChEBI" id="CHEBI:10986"/>
        <dbReference type="ChEBI" id="CHEBI:15378"/>
        <dbReference type="ChEBI" id="CHEBI:33019"/>
        <dbReference type="ChEBI" id="CHEBI:35235"/>
        <dbReference type="ChEBI" id="CHEBI:37563"/>
        <dbReference type="ChEBI" id="CHEBI:59458"/>
        <dbReference type="ChEBI" id="CHEBI:60377"/>
        <dbReference type="EC" id="6.3.2.5"/>
    </reaction>
</comment>
<dbReference type="Pfam" id="PF02441">
    <property type="entry name" value="Flavoprotein"/>
    <property type="match status" value="1"/>
</dbReference>
<dbReference type="SUPFAM" id="SSF102645">
    <property type="entry name" value="CoaB-like"/>
    <property type="match status" value="1"/>
</dbReference>
<dbReference type="GO" id="GO:0071513">
    <property type="term" value="C:phosphopantothenoylcysteine decarboxylase complex"/>
    <property type="evidence" value="ECO:0007669"/>
    <property type="project" value="TreeGrafter"/>
</dbReference>
<dbReference type="OrthoDB" id="9802554at2"/>
<dbReference type="InterPro" id="IPR005252">
    <property type="entry name" value="CoaBC"/>
</dbReference>
<feature type="binding site" evidence="3">
    <location>
        <position position="324"/>
    </location>
    <ligand>
        <name>CTP</name>
        <dbReference type="ChEBI" id="CHEBI:37563"/>
    </ligand>
</feature>
<feature type="binding site" evidence="3">
    <location>
        <position position="338"/>
    </location>
    <ligand>
        <name>CTP</name>
        <dbReference type="ChEBI" id="CHEBI:37563"/>
    </ligand>
</feature>
<organism evidence="7 8">
    <name type="scientific">Beggiatoa leptomitoformis</name>
    <dbReference type="NCBI Taxonomy" id="288004"/>
    <lineage>
        <taxon>Bacteria</taxon>
        <taxon>Pseudomonadati</taxon>
        <taxon>Pseudomonadota</taxon>
        <taxon>Gammaproteobacteria</taxon>
        <taxon>Thiotrichales</taxon>
        <taxon>Thiotrichaceae</taxon>
        <taxon>Beggiatoa</taxon>
    </lineage>
</organism>
<dbReference type="InterPro" id="IPR007085">
    <property type="entry name" value="DNA/pantothenate-metab_flavo_C"/>
</dbReference>
<feature type="binding site" evidence="3">
    <location>
        <position position="289"/>
    </location>
    <ligand>
        <name>CTP</name>
        <dbReference type="ChEBI" id="CHEBI:37563"/>
    </ligand>
</feature>
<feature type="region of interest" description="Phosphopantothenoylcysteine decarboxylase" evidence="3">
    <location>
        <begin position="1"/>
        <end position="190"/>
    </location>
</feature>
<dbReference type="Gene3D" id="3.40.50.1950">
    <property type="entry name" value="Flavin prenyltransferase-like"/>
    <property type="match status" value="1"/>
</dbReference>
<dbReference type="Gene3D" id="3.40.50.10300">
    <property type="entry name" value="CoaB-like"/>
    <property type="match status" value="1"/>
</dbReference>
<feature type="binding site" evidence="3">
    <location>
        <position position="279"/>
    </location>
    <ligand>
        <name>CTP</name>
        <dbReference type="ChEBI" id="CHEBI:37563"/>
    </ligand>
</feature>